<keyword evidence="3 6" id="KW-0378">Hydrolase</keyword>
<dbReference type="Pfam" id="PF11806">
    <property type="entry name" value="Enterochelin_N"/>
    <property type="match status" value="1"/>
</dbReference>
<dbReference type="InterPro" id="IPR050583">
    <property type="entry name" value="Mycobacterial_A85_antigen"/>
</dbReference>
<dbReference type="Proteomes" id="UP000306628">
    <property type="component" value="Unassembled WGS sequence"/>
</dbReference>
<evidence type="ECO:0000256" key="3">
    <source>
        <dbReference type="ARBA" id="ARBA00022801"/>
    </source>
</evidence>
<comment type="subcellular location">
    <subcellularLocation>
        <location evidence="1">Cytoplasm</location>
    </subcellularLocation>
</comment>
<dbReference type="AlphaFoldDB" id="A0A5S4GQT7"/>
<evidence type="ECO:0000313" key="6">
    <source>
        <dbReference type="EMBL" id="TMR35122.1"/>
    </source>
</evidence>
<dbReference type="InterPro" id="IPR013783">
    <property type="entry name" value="Ig-like_fold"/>
</dbReference>
<dbReference type="PANTHER" id="PTHR48098">
    <property type="entry name" value="ENTEROCHELIN ESTERASE-RELATED"/>
    <property type="match status" value="1"/>
</dbReference>
<dbReference type="GO" id="GO:0008849">
    <property type="term" value="F:enterochelin esterase activity"/>
    <property type="evidence" value="ECO:0007669"/>
    <property type="project" value="InterPro"/>
</dbReference>
<dbReference type="Gene3D" id="2.60.40.10">
    <property type="entry name" value="Immunoglobulins"/>
    <property type="match status" value="1"/>
</dbReference>
<dbReference type="Pfam" id="PF00756">
    <property type="entry name" value="Esterase"/>
    <property type="match status" value="1"/>
</dbReference>
<dbReference type="GO" id="GO:0005506">
    <property type="term" value="F:iron ion binding"/>
    <property type="evidence" value="ECO:0007669"/>
    <property type="project" value="InterPro"/>
</dbReference>
<dbReference type="SUPFAM" id="SSF81296">
    <property type="entry name" value="E set domains"/>
    <property type="match status" value="1"/>
</dbReference>
<evidence type="ECO:0000259" key="5">
    <source>
        <dbReference type="Pfam" id="PF11806"/>
    </source>
</evidence>
<dbReference type="SUPFAM" id="SSF53474">
    <property type="entry name" value="alpha/beta-Hydrolases"/>
    <property type="match status" value="1"/>
</dbReference>
<dbReference type="InterPro" id="IPR000801">
    <property type="entry name" value="Esterase-like"/>
</dbReference>
<comment type="similarity">
    <text evidence="4">Belongs to the Fes family.</text>
</comment>
<dbReference type="NCBIfam" id="NF007758">
    <property type="entry name" value="PRK10439.1"/>
    <property type="match status" value="1"/>
</dbReference>
<dbReference type="Gene3D" id="3.40.50.1820">
    <property type="entry name" value="alpha/beta hydrolase"/>
    <property type="match status" value="1"/>
</dbReference>
<dbReference type="InterPro" id="IPR014756">
    <property type="entry name" value="Ig_E-set"/>
</dbReference>
<comment type="caution">
    <text evidence="6">The sequence shown here is derived from an EMBL/GenBank/DDBJ whole genome shotgun (WGS) entry which is preliminary data.</text>
</comment>
<dbReference type="GO" id="GO:0005737">
    <property type="term" value="C:cytoplasm"/>
    <property type="evidence" value="ECO:0007669"/>
    <property type="project" value="UniProtKB-SubCell"/>
</dbReference>
<name>A0A5S4GQT7_9ACTN</name>
<sequence>MERGLAGAHGSAGRAELLAEFWASAERRGTPLVEAIDGDPGHRAVTFLWRGGPAQEQMLVALNRVADRDDPAASRMRRLPGTDVWHLTYRLRADHRGSYRMVSAGGDPSKAALMERGRPDPLNPHRLPGRWGWADASVVALPAAPPQPWAGRRAGIPRGEVHEHRLPAGALGAERTVWAYVPPGGVPAGAPVAVLCDGDAWFGGLAFQDTLDALIADGAVPPLVVVAPDAVGNAVRWEELGAREPYVRFLADEVLGWAAERWPITGDPARTVVAGQSLGGMAALYAGLLRPERFGNVLAQSASLWWRPGLEPGVPKLSAEGAPWLAERFAELLPERDGPPIRLRLDVGLHEGPMVGYTRILDAVLRSHGCPVVLTEYNGGHDYACWRGSLADGLIALLAP</sequence>
<keyword evidence="2" id="KW-0963">Cytoplasm</keyword>
<dbReference type="OrthoDB" id="9775130at2"/>
<dbReference type="GO" id="GO:0005975">
    <property type="term" value="P:carbohydrate metabolic process"/>
    <property type="evidence" value="ECO:0007669"/>
    <property type="project" value="UniProtKB-ARBA"/>
</dbReference>
<keyword evidence="7" id="KW-1185">Reference proteome</keyword>
<organism evidence="6 7">
    <name type="scientific">Nonomuraea zeae</name>
    <dbReference type="NCBI Taxonomy" id="1642303"/>
    <lineage>
        <taxon>Bacteria</taxon>
        <taxon>Bacillati</taxon>
        <taxon>Actinomycetota</taxon>
        <taxon>Actinomycetes</taxon>
        <taxon>Streptosporangiales</taxon>
        <taxon>Streptosporangiaceae</taxon>
        <taxon>Nonomuraea</taxon>
    </lineage>
</organism>
<dbReference type="PANTHER" id="PTHR48098:SF3">
    <property type="entry name" value="IRON(III) ENTEROBACTIN ESTERASE"/>
    <property type="match status" value="1"/>
</dbReference>
<evidence type="ECO:0000313" key="7">
    <source>
        <dbReference type="Proteomes" id="UP000306628"/>
    </source>
</evidence>
<dbReference type="GO" id="GO:0006826">
    <property type="term" value="P:iron ion transport"/>
    <property type="evidence" value="ECO:0007669"/>
    <property type="project" value="InterPro"/>
</dbReference>
<evidence type="ECO:0000256" key="4">
    <source>
        <dbReference type="ARBA" id="ARBA00024201"/>
    </source>
</evidence>
<evidence type="ECO:0000256" key="2">
    <source>
        <dbReference type="ARBA" id="ARBA00022490"/>
    </source>
</evidence>
<dbReference type="InterPro" id="IPR029058">
    <property type="entry name" value="AB_hydrolase_fold"/>
</dbReference>
<evidence type="ECO:0000256" key="1">
    <source>
        <dbReference type="ARBA" id="ARBA00004496"/>
    </source>
</evidence>
<dbReference type="InterPro" id="IPR021764">
    <property type="entry name" value="Enterochelin_esterase_N"/>
</dbReference>
<protein>
    <submittedName>
        <fullName evidence="6">Enterochelin esterase</fullName>
        <ecNumber evidence="6">3.1.1.-</ecNumber>
    </submittedName>
</protein>
<dbReference type="EMBL" id="VCKX01000037">
    <property type="protein sequence ID" value="TMR35122.1"/>
    <property type="molecule type" value="Genomic_DNA"/>
</dbReference>
<gene>
    <name evidence="6" type="ORF">ETD85_14695</name>
</gene>
<reference evidence="6 7" key="1">
    <citation type="submission" date="2019-05" db="EMBL/GenBank/DDBJ databases">
        <title>Draft genome sequence of Nonomuraea zeae DSM 100528.</title>
        <authorList>
            <person name="Saricaoglu S."/>
            <person name="Isik K."/>
        </authorList>
    </citation>
    <scope>NUCLEOTIDE SEQUENCE [LARGE SCALE GENOMIC DNA]</scope>
    <source>
        <strain evidence="6 7">DSM 100528</strain>
    </source>
</reference>
<feature type="domain" description="Enterochelin esterase N-terminal" evidence="5">
    <location>
        <begin position="44"/>
        <end position="149"/>
    </location>
</feature>
<proteinExistence type="inferred from homology"/>
<dbReference type="EC" id="3.1.1.-" evidence="6"/>
<accession>A0A5S4GQT7</accession>